<dbReference type="Proteomes" id="UP000613401">
    <property type="component" value="Unassembled WGS sequence"/>
</dbReference>
<evidence type="ECO:0000313" key="2">
    <source>
        <dbReference type="Proteomes" id="UP000613401"/>
    </source>
</evidence>
<dbReference type="RefSeq" id="XP_045261024.1">
    <property type="nucleotide sequence ID" value="XM_045414902.1"/>
</dbReference>
<reference evidence="1" key="1">
    <citation type="journal article" date="2020" name="Phytopathology">
        <title>Genome sequence and comparative analysis of Colletotrichum gloeosporioides isolated from Liriodendron leaves.</title>
        <authorList>
            <person name="Fu F.F."/>
            <person name="Hao Z."/>
            <person name="Wang P."/>
            <person name="Lu Y."/>
            <person name="Xue L.J."/>
            <person name="Wei G."/>
            <person name="Tian Y."/>
            <person name="Baishi H."/>
            <person name="Xu H."/>
            <person name="Shi J."/>
            <person name="Cheng T."/>
            <person name="Wang G."/>
            <person name="Yi Y."/>
            <person name="Chen J."/>
        </authorList>
    </citation>
    <scope>NUCLEOTIDE SEQUENCE</scope>
    <source>
        <strain evidence="1">Lc1</strain>
    </source>
</reference>
<keyword evidence="2" id="KW-1185">Reference proteome</keyword>
<dbReference type="AlphaFoldDB" id="A0A8H4CDD2"/>
<name>A0A8H4CDD2_COLGL</name>
<sequence length="110" mass="11761">VSDLLPSNLCAEPAPLSESCLVSILPSSPPASDPSHASFFLLFSEVPGGYVCVCLEPVETPDLVLDPITLARHPDKVNRRPVRQFWNLKLPQLPSICHGGSVPTLDSSSS</sequence>
<reference evidence="1" key="2">
    <citation type="submission" date="2020-03" db="EMBL/GenBank/DDBJ databases">
        <authorList>
            <person name="Fu F.-F."/>
            <person name="Chen J."/>
        </authorList>
    </citation>
    <scope>NUCLEOTIDE SEQUENCE</scope>
    <source>
        <strain evidence="1">Lc1</strain>
    </source>
</reference>
<dbReference type="GeneID" id="69022192"/>
<evidence type="ECO:0000313" key="1">
    <source>
        <dbReference type="EMBL" id="KAF3801865.1"/>
    </source>
</evidence>
<proteinExistence type="predicted"/>
<protein>
    <submittedName>
        <fullName evidence="1">Uncharacterized protein</fullName>
    </submittedName>
</protein>
<gene>
    <name evidence="1" type="ORF">GCG54_00015087</name>
</gene>
<dbReference type="EMBL" id="WVTB01000066">
    <property type="protein sequence ID" value="KAF3801865.1"/>
    <property type="molecule type" value="Genomic_DNA"/>
</dbReference>
<comment type="caution">
    <text evidence="1">The sequence shown here is derived from an EMBL/GenBank/DDBJ whole genome shotgun (WGS) entry which is preliminary data.</text>
</comment>
<accession>A0A8H4CDD2</accession>
<feature type="non-terminal residue" evidence="1">
    <location>
        <position position="1"/>
    </location>
</feature>
<organism evidence="1 2">
    <name type="scientific">Colletotrichum gloeosporioides</name>
    <name type="common">Anthracnose fungus</name>
    <name type="synonym">Glomerella cingulata</name>
    <dbReference type="NCBI Taxonomy" id="474922"/>
    <lineage>
        <taxon>Eukaryota</taxon>
        <taxon>Fungi</taxon>
        <taxon>Dikarya</taxon>
        <taxon>Ascomycota</taxon>
        <taxon>Pezizomycotina</taxon>
        <taxon>Sordariomycetes</taxon>
        <taxon>Hypocreomycetidae</taxon>
        <taxon>Glomerellales</taxon>
        <taxon>Glomerellaceae</taxon>
        <taxon>Colletotrichum</taxon>
        <taxon>Colletotrichum gloeosporioides species complex</taxon>
    </lineage>
</organism>